<keyword evidence="2" id="KW-1185">Reference proteome</keyword>
<sequence>MLNKDPKDRGWTIGSYPSLSPNFTEYTVAPEYRDNEKFKEELRNYGLAIGPGGQLIAYSPSLSSVATLSREAGAALYYELTGRTDFRRGPERLVNRPDALAQRIAANIDDAGEPFYIINGAPYDKYGILTTINLSDTVEVTAQEPLPLDSPPSAPHTVEPYRPPTLPAKDSLGVSVSLAGSVVNQAVRNIFLPRDPLGNPLPGSLNLYTGKTAFDLAEKAPGHMIQQTKYAVSANRNEVEVRKFLKIPAGNLPSNDLPKGIYDNIWGRDASAPAARDAFLSSSVATHNDLPTLRTDSIQALYELPRWRSGAVMGALGVASGAALIYGGTHQQNQTLKTLSISGGSLEIAGGGALAAGSFLNSPTIMRVGGILGSPAARAAAPRLMNAGRFFGTTGSLATAPLTANSFYEDVATGQWFDAVVDATSFASAGATFGGTLFGSVGGTGALTLSTVSLTEAGLVLGSFGIGVLVGTGIDKGAEWATKSALGVDLSPSAQIAFRLSTLDNLISYLWRDPSQPVYTQSIAWKLLQWLE</sequence>
<evidence type="ECO:0000313" key="2">
    <source>
        <dbReference type="Proteomes" id="UP000321532"/>
    </source>
</evidence>
<gene>
    <name evidence="1" type="ORF">AAE02nite_05830</name>
</gene>
<comment type="caution">
    <text evidence="1">The sequence shown here is derived from an EMBL/GenBank/DDBJ whole genome shotgun (WGS) entry which is preliminary data.</text>
</comment>
<dbReference type="EMBL" id="BJYS01000003">
    <property type="protein sequence ID" value="GEO02919.1"/>
    <property type="molecule type" value="Genomic_DNA"/>
</dbReference>
<protein>
    <submittedName>
        <fullName evidence="1">Uncharacterized protein</fullName>
    </submittedName>
</protein>
<name>A0A512AT80_9BACT</name>
<proteinExistence type="predicted"/>
<reference evidence="1 2" key="1">
    <citation type="submission" date="2019-07" db="EMBL/GenBank/DDBJ databases">
        <title>Whole genome shotgun sequence of Adhaeribacter aerolatus NBRC 106133.</title>
        <authorList>
            <person name="Hosoyama A."/>
            <person name="Uohara A."/>
            <person name="Ohji S."/>
            <person name="Ichikawa N."/>
        </authorList>
    </citation>
    <scope>NUCLEOTIDE SEQUENCE [LARGE SCALE GENOMIC DNA]</scope>
    <source>
        <strain evidence="1 2">NBRC 106133</strain>
    </source>
</reference>
<dbReference type="AlphaFoldDB" id="A0A512AT80"/>
<evidence type="ECO:0000313" key="1">
    <source>
        <dbReference type="EMBL" id="GEO02919.1"/>
    </source>
</evidence>
<organism evidence="1 2">
    <name type="scientific">Adhaeribacter aerolatus</name>
    <dbReference type="NCBI Taxonomy" id="670289"/>
    <lineage>
        <taxon>Bacteria</taxon>
        <taxon>Pseudomonadati</taxon>
        <taxon>Bacteroidota</taxon>
        <taxon>Cytophagia</taxon>
        <taxon>Cytophagales</taxon>
        <taxon>Hymenobacteraceae</taxon>
        <taxon>Adhaeribacter</taxon>
    </lineage>
</organism>
<accession>A0A512AT80</accession>
<dbReference type="Proteomes" id="UP000321532">
    <property type="component" value="Unassembled WGS sequence"/>
</dbReference>